<protein>
    <submittedName>
        <fullName evidence="2">Uncharacterized protein</fullName>
    </submittedName>
</protein>
<keyword evidence="3" id="KW-1185">Reference proteome</keyword>
<organism evidence="2 3">
    <name type="scientific">Leucocoprinus birnbaumii</name>
    <dbReference type="NCBI Taxonomy" id="56174"/>
    <lineage>
        <taxon>Eukaryota</taxon>
        <taxon>Fungi</taxon>
        <taxon>Dikarya</taxon>
        <taxon>Basidiomycota</taxon>
        <taxon>Agaricomycotina</taxon>
        <taxon>Agaricomycetes</taxon>
        <taxon>Agaricomycetidae</taxon>
        <taxon>Agaricales</taxon>
        <taxon>Agaricineae</taxon>
        <taxon>Agaricaceae</taxon>
        <taxon>Leucocoprinus</taxon>
    </lineage>
</organism>
<evidence type="ECO:0000313" key="3">
    <source>
        <dbReference type="Proteomes" id="UP001213000"/>
    </source>
</evidence>
<proteinExistence type="predicted"/>
<reference evidence="2" key="1">
    <citation type="submission" date="2022-07" db="EMBL/GenBank/DDBJ databases">
        <title>Genome Sequence of Leucocoprinus birnbaumii.</title>
        <authorList>
            <person name="Buettner E."/>
        </authorList>
    </citation>
    <scope>NUCLEOTIDE SEQUENCE</scope>
    <source>
        <strain evidence="2">VT141</strain>
    </source>
</reference>
<dbReference type="Proteomes" id="UP001213000">
    <property type="component" value="Unassembled WGS sequence"/>
</dbReference>
<comment type="caution">
    <text evidence="2">The sequence shown here is derived from an EMBL/GenBank/DDBJ whole genome shotgun (WGS) entry which is preliminary data.</text>
</comment>
<name>A0AAD5VES9_9AGAR</name>
<accession>A0AAD5VES9</accession>
<dbReference type="EMBL" id="JANIEX010001690">
    <property type="protein sequence ID" value="KAJ3555370.1"/>
    <property type="molecule type" value="Genomic_DNA"/>
</dbReference>
<sequence>MACGEVPRLRQQGPLLPLKAFRYFFRSDIEELRRDFQTTGFIEDEVIRQNRFTTSKAKLPIYCRFGTPEPDLFAFAAAGDELYQPVVDDGSDVEERPPTPPDQADDDQPRGIDAELSQLWRQFVSDLTSKSPNPRGGEIRPSYMKLTPNERYSSSEAPYKSLHVYEIWTDVWYKNAPEEDWEVCFNNLFPPVGFVSSTRRQGYKPSPYYQDWMVILEQNHDNAPLVERIRDEFRKRIFAWEWMPKAESDKMWTTSAKKDGKRAFTRWPAKEGRDAAPVILLKKNAVPIFVCPEDEGSTGDI</sequence>
<feature type="region of interest" description="Disordered" evidence="1">
    <location>
        <begin position="88"/>
        <end position="110"/>
    </location>
</feature>
<dbReference type="AlphaFoldDB" id="A0AAD5VES9"/>
<gene>
    <name evidence="2" type="ORF">NP233_g12228</name>
</gene>
<evidence type="ECO:0000313" key="2">
    <source>
        <dbReference type="EMBL" id="KAJ3555370.1"/>
    </source>
</evidence>
<evidence type="ECO:0000256" key="1">
    <source>
        <dbReference type="SAM" id="MobiDB-lite"/>
    </source>
</evidence>